<feature type="coiled-coil region" evidence="2">
    <location>
        <begin position="162"/>
        <end position="203"/>
    </location>
</feature>
<name>A0A3N3DZA3_9VIBR</name>
<comment type="caution">
    <text evidence="7">The sequence shown here is derived from an EMBL/GenBank/DDBJ whole genome shotgun (WGS) entry which is preliminary data.</text>
</comment>
<comment type="similarity">
    <text evidence="1">Belongs to the membrane fusion protein (MFP) (TC 8.A.1) family.</text>
</comment>
<dbReference type="InterPro" id="IPR050739">
    <property type="entry name" value="MFP"/>
</dbReference>
<dbReference type="Gene3D" id="2.40.30.170">
    <property type="match status" value="1"/>
</dbReference>
<feature type="transmembrane region" description="Helical" evidence="4">
    <location>
        <begin position="29"/>
        <end position="47"/>
    </location>
</feature>
<feature type="domain" description="Multidrug resistance protein MdtA-like barrel-sandwich hybrid" evidence="5">
    <location>
        <begin position="64"/>
        <end position="246"/>
    </location>
</feature>
<keyword evidence="4" id="KW-0472">Membrane</keyword>
<protein>
    <submittedName>
        <fullName evidence="7">HlyD family secretion protein</fullName>
    </submittedName>
</protein>
<dbReference type="PANTHER" id="PTHR30386">
    <property type="entry name" value="MEMBRANE FUSION SUBUNIT OF EMRAB-TOLC MULTIDRUG EFFLUX PUMP"/>
    <property type="match status" value="1"/>
</dbReference>
<keyword evidence="4" id="KW-0812">Transmembrane</keyword>
<evidence type="ECO:0000256" key="1">
    <source>
        <dbReference type="ARBA" id="ARBA00009477"/>
    </source>
</evidence>
<dbReference type="Gene3D" id="2.40.50.100">
    <property type="match status" value="1"/>
</dbReference>
<dbReference type="InterPro" id="IPR058625">
    <property type="entry name" value="MdtA-like_BSH"/>
</dbReference>
<evidence type="ECO:0000256" key="4">
    <source>
        <dbReference type="SAM" id="Phobius"/>
    </source>
</evidence>
<dbReference type="Pfam" id="PF25917">
    <property type="entry name" value="BSH_RND"/>
    <property type="match status" value="1"/>
</dbReference>
<keyword evidence="4" id="KW-1133">Transmembrane helix</keyword>
<dbReference type="Gene3D" id="1.10.287.470">
    <property type="entry name" value="Helix hairpin bin"/>
    <property type="match status" value="1"/>
</dbReference>
<feature type="domain" description="p-hydroxybenzoic acid efflux pump subunit AaeA-like beta-barrel" evidence="6">
    <location>
        <begin position="254"/>
        <end position="348"/>
    </location>
</feature>
<reference evidence="7 8" key="1">
    <citation type="submission" date="2018-11" db="EMBL/GenBank/DDBJ databases">
        <title>Vibrio ponticus strain CAIM 1751 pathogenic for the snapper Lutjanus guttatus.</title>
        <authorList>
            <person name="Soto-Rodriguez S."/>
            <person name="Lozano-Olvera R."/>
            <person name="Gomez-Gil B."/>
        </authorList>
    </citation>
    <scope>NUCLEOTIDE SEQUENCE [LARGE SCALE GENOMIC DNA]</scope>
    <source>
        <strain evidence="7 8">CAIM 1751</strain>
    </source>
</reference>
<gene>
    <name evidence="7" type="ORF">EGH82_11765</name>
</gene>
<organism evidence="7 8">
    <name type="scientific">Vibrio ponticus</name>
    <dbReference type="NCBI Taxonomy" id="265668"/>
    <lineage>
        <taxon>Bacteria</taxon>
        <taxon>Pseudomonadati</taxon>
        <taxon>Pseudomonadota</taxon>
        <taxon>Gammaproteobacteria</taxon>
        <taxon>Vibrionales</taxon>
        <taxon>Vibrionaceae</taxon>
        <taxon>Vibrio</taxon>
    </lineage>
</organism>
<dbReference type="RefSeq" id="WP_123782222.1">
    <property type="nucleotide sequence ID" value="NZ_RKIK01000031.1"/>
</dbReference>
<dbReference type="SUPFAM" id="SSF111369">
    <property type="entry name" value="HlyD-like secretion proteins"/>
    <property type="match status" value="2"/>
</dbReference>
<accession>A0A3N3DZA3</accession>
<dbReference type="Proteomes" id="UP000278792">
    <property type="component" value="Unassembled WGS sequence"/>
</dbReference>
<feature type="compositionally biased region" description="Low complexity" evidence="3">
    <location>
        <begin position="1"/>
        <end position="19"/>
    </location>
</feature>
<evidence type="ECO:0000313" key="7">
    <source>
        <dbReference type="EMBL" id="ROV59833.1"/>
    </source>
</evidence>
<dbReference type="InterPro" id="IPR058634">
    <property type="entry name" value="AaeA-lik-b-barrel"/>
</dbReference>
<keyword evidence="2" id="KW-0175">Coiled coil</keyword>
<evidence type="ECO:0000313" key="8">
    <source>
        <dbReference type="Proteomes" id="UP000278792"/>
    </source>
</evidence>
<dbReference type="EMBL" id="RKIK01000031">
    <property type="protein sequence ID" value="ROV59833.1"/>
    <property type="molecule type" value="Genomic_DNA"/>
</dbReference>
<evidence type="ECO:0000259" key="6">
    <source>
        <dbReference type="Pfam" id="PF25963"/>
    </source>
</evidence>
<evidence type="ECO:0000256" key="3">
    <source>
        <dbReference type="SAM" id="MobiDB-lite"/>
    </source>
</evidence>
<evidence type="ECO:0000259" key="5">
    <source>
        <dbReference type="Pfam" id="PF25917"/>
    </source>
</evidence>
<dbReference type="Pfam" id="PF25963">
    <property type="entry name" value="Beta-barrel_AAEA"/>
    <property type="match status" value="1"/>
</dbReference>
<dbReference type="AlphaFoldDB" id="A0A3N3DZA3"/>
<proteinExistence type="inferred from homology"/>
<sequence length="374" mass="40620">MSNEQEPSSSDESSSAESQSNKKDKVRKLTNYLLASVAFILLFSIVADRIIPITDSARVQAYIVPIKPEVSGKVLDIKVKPNQLVEEGEVLATLDPSDYQIAVKQAEENLEIAGQNVGAQTANVASAQARLTSALVEQQNTQLQTNRILAIAKKGVVSKSDADQARAALATAKAAVTNAEADLERAKQEMGKQGEENSQVKAAILALEQAQINLERTTITAPTQGGISNFNLSEGFYASAGQAIMTFVSTQDIWVEAYFRENSLGNIKVGDKVEIALDFVPGKIVSGTVISVDWGVDWGQQDQAGKLAQANQQTGWLRQTQMLPITIEFDRNEVRGLLRIGGQADVIVYSSDNFVFNAIGKVWIRLISFLSYVR</sequence>
<evidence type="ECO:0000256" key="2">
    <source>
        <dbReference type="SAM" id="Coils"/>
    </source>
</evidence>
<feature type="region of interest" description="Disordered" evidence="3">
    <location>
        <begin position="1"/>
        <end position="22"/>
    </location>
</feature>